<reference evidence="1" key="1">
    <citation type="submission" date="2013-07" db="EMBL/GenBank/DDBJ databases">
        <title>Sub-species coevolution in mutualistic symbiosis.</title>
        <authorList>
            <person name="Murfin K."/>
            <person name="Klassen J."/>
            <person name="Lee M."/>
            <person name="Forst S."/>
            <person name="Stock P."/>
            <person name="Goodrich-Blair H."/>
        </authorList>
    </citation>
    <scope>NUCLEOTIDE SEQUENCE [LARGE SCALE GENOMIC DNA]</scope>
    <source>
        <strain evidence="1">Kraussei Becker Underwood</strain>
    </source>
</reference>
<comment type="caution">
    <text evidence="1">The sequence shown here is derived from an EMBL/GenBank/DDBJ whole genome shotgun (WGS) entry which is preliminary data.</text>
</comment>
<dbReference type="HOGENOM" id="CLU_209914_0_0_6"/>
<protein>
    <submittedName>
        <fullName evidence="1">Uncharacterized protein</fullName>
    </submittedName>
</protein>
<sequence length="54" mass="6211">MPQGVISHLGYCENRNTYLKGRFLFYSDSSSLSSPLYNPKLSLSNVHKIHCYML</sequence>
<organism evidence="1">
    <name type="scientific">Xenorhabdus bovienii str. kraussei Becker Underwood</name>
    <dbReference type="NCBI Taxonomy" id="1398204"/>
    <lineage>
        <taxon>Bacteria</taxon>
        <taxon>Pseudomonadati</taxon>
        <taxon>Pseudomonadota</taxon>
        <taxon>Gammaproteobacteria</taxon>
        <taxon>Enterobacterales</taxon>
        <taxon>Morganellaceae</taxon>
        <taxon>Xenorhabdus</taxon>
    </lineage>
</organism>
<proteinExistence type="predicted"/>
<name>A0A077PX37_XENBV</name>
<dbReference type="Proteomes" id="UP000028493">
    <property type="component" value="Unassembled WGS sequence"/>
</dbReference>
<dbReference type="AlphaFoldDB" id="A0A077PX37"/>
<dbReference type="EMBL" id="CBSZ010000355">
    <property type="protein sequence ID" value="CDH25728.1"/>
    <property type="molecule type" value="Genomic_DNA"/>
</dbReference>
<gene>
    <name evidence="1" type="ORF">XBKB1_4180009</name>
</gene>
<evidence type="ECO:0000313" key="1">
    <source>
        <dbReference type="EMBL" id="CDH25728.1"/>
    </source>
</evidence>
<accession>A0A077PX37</accession>